<dbReference type="PATRIC" id="fig|1423719.4.peg.521"/>
<dbReference type="STRING" id="1423719.FC66_GL000515"/>
<accession>A0A0R1HGR5</accession>
<name>A0A0R1HGR5_9LACO</name>
<dbReference type="AlphaFoldDB" id="A0A0R1HGR5"/>
<proteinExistence type="predicted"/>
<comment type="caution">
    <text evidence="1">The sequence shown here is derived from an EMBL/GenBank/DDBJ whole genome shotgun (WGS) entry which is preliminary data.</text>
</comment>
<evidence type="ECO:0000313" key="2">
    <source>
        <dbReference type="Proteomes" id="UP000051450"/>
    </source>
</evidence>
<protein>
    <submittedName>
        <fullName evidence="1">Uncharacterized protein</fullName>
    </submittedName>
</protein>
<dbReference type="Proteomes" id="UP000051450">
    <property type="component" value="Unassembled WGS sequence"/>
</dbReference>
<organism evidence="1 2">
    <name type="scientific">Dellaglioa algida DSM 15638</name>
    <dbReference type="NCBI Taxonomy" id="1423719"/>
    <lineage>
        <taxon>Bacteria</taxon>
        <taxon>Bacillati</taxon>
        <taxon>Bacillota</taxon>
        <taxon>Bacilli</taxon>
        <taxon>Lactobacillales</taxon>
        <taxon>Lactobacillaceae</taxon>
        <taxon>Dellaglioa</taxon>
    </lineage>
</organism>
<sequence>MNTSDSNSKKKSNILTIDYNDYSFSNSKDYSVVISDDSWAGTKVKVDKVTVYKLSKTYKYKSINDGTFDIEGFVKLHFSIAPSRDVAIYPTQGTAIFDNGEQHEAISSGSWDGDIAGSAVKDGTVTIPVKSLKAVTSLKNIRFKFTSNYDTDDYDDDNAHHDYDLNLKL</sequence>
<gene>
    <name evidence="1" type="ORF">FC66_GL000515</name>
</gene>
<reference evidence="1 2" key="1">
    <citation type="journal article" date="2015" name="Genome Announc.">
        <title>Expanding the biotechnology potential of lactobacilli through comparative genomics of 213 strains and associated genera.</title>
        <authorList>
            <person name="Sun Z."/>
            <person name="Harris H.M."/>
            <person name="McCann A."/>
            <person name="Guo C."/>
            <person name="Argimon S."/>
            <person name="Zhang W."/>
            <person name="Yang X."/>
            <person name="Jeffery I.B."/>
            <person name="Cooney J.C."/>
            <person name="Kagawa T.F."/>
            <person name="Liu W."/>
            <person name="Song Y."/>
            <person name="Salvetti E."/>
            <person name="Wrobel A."/>
            <person name="Rasinkangas P."/>
            <person name="Parkhill J."/>
            <person name="Rea M.C."/>
            <person name="O'Sullivan O."/>
            <person name="Ritari J."/>
            <person name="Douillard F.P."/>
            <person name="Paul Ross R."/>
            <person name="Yang R."/>
            <person name="Briner A.E."/>
            <person name="Felis G.E."/>
            <person name="de Vos W.M."/>
            <person name="Barrangou R."/>
            <person name="Klaenhammer T.R."/>
            <person name="Caufield P.W."/>
            <person name="Cui Y."/>
            <person name="Zhang H."/>
            <person name="O'Toole P.W."/>
        </authorList>
    </citation>
    <scope>NUCLEOTIDE SEQUENCE [LARGE SCALE GENOMIC DNA]</scope>
    <source>
        <strain evidence="1 2">DSM 15638</strain>
    </source>
</reference>
<keyword evidence="2" id="KW-1185">Reference proteome</keyword>
<evidence type="ECO:0000313" key="1">
    <source>
        <dbReference type="EMBL" id="KRK45112.1"/>
    </source>
</evidence>
<dbReference type="EMBL" id="AZDI01000015">
    <property type="protein sequence ID" value="KRK45112.1"/>
    <property type="molecule type" value="Genomic_DNA"/>
</dbReference>